<dbReference type="EMBL" id="JAHUTJ010049963">
    <property type="protein sequence ID" value="MED6283703.1"/>
    <property type="molecule type" value="Genomic_DNA"/>
</dbReference>
<gene>
    <name evidence="1" type="ORF">CHARACLAT_011621</name>
</gene>
<name>A0ABU7E8U7_9TELE</name>
<reference evidence="1 2" key="1">
    <citation type="submission" date="2021-06" db="EMBL/GenBank/DDBJ databases">
        <authorList>
            <person name="Palmer J.M."/>
        </authorList>
    </citation>
    <scope>NUCLEOTIDE SEQUENCE [LARGE SCALE GENOMIC DNA]</scope>
    <source>
        <strain evidence="1 2">CL_MEX2019</strain>
        <tissue evidence="1">Muscle</tissue>
    </source>
</reference>
<evidence type="ECO:0000313" key="2">
    <source>
        <dbReference type="Proteomes" id="UP001352852"/>
    </source>
</evidence>
<dbReference type="Proteomes" id="UP001352852">
    <property type="component" value="Unassembled WGS sequence"/>
</dbReference>
<sequence>MGNSNWQHQPRSCSSGTFPFPFGFMFNTKLLREQVNPIQVEICSRCYFFHQATLPHISTFSQIHCPQTLFI</sequence>
<organism evidence="1 2">
    <name type="scientific">Characodon lateralis</name>
    <dbReference type="NCBI Taxonomy" id="208331"/>
    <lineage>
        <taxon>Eukaryota</taxon>
        <taxon>Metazoa</taxon>
        <taxon>Chordata</taxon>
        <taxon>Craniata</taxon>
        <taxon>Vertebrata</taxon>
        <taxon>Euteleostomi</taxon>
        <taxon>Actinopterygii</taxon>
        <taxon>Neopterygii</taxon>
        <taxon>Teleostei</taxon>
        <taxon>Neoteleostei</taxon>
        <taxon>Acanthomorphata</taxon>
        <taxon>Ovalentaria</taxon>
        <taxon>Atherinomorphae</taxon>
        <taxon>Cyprinodontiformes</taxon>
        <taxon>Goodeidae</taxon>
        <taxon>Characodon</taxon>
    </lineage>
</organism>
<accession>A0ABU7E8U7</accession>
<proteinExistence type="predicted"/>
<keyword evidence="2" id="KW-1185">Reference proteome</keyword>
<evidence type="ECO:0000313" key="1">
    <source>
        <dbReference type="EMBL" id="MED6283703.1"/>
    </source>
</evidence>
<comment type="caution">
    <text evidence="1">The sequence shown here is derived from an EMBL/GenBank/DDBJ whole genome shotgun (WGS) entry which is preliminary data.</text>
</comment>
<protein>
    <submittedName>
        <fullName evidence="1">Uncharacterized protein</fullName>
    </submittedName>
</protein>